<keyword evidence="3" id="KW-1185">Reference proteome</keyword>
<dbReference type="Gene3D" id="3.40.630.30">
    <property type="match status" value="1"/>
</dbReference>
<dbReference type="Proteomes" id="UP001209654">
    <property type="component" value="Unassembled WGS sequence"/>
</dbReference>
<dbReference type="RefSeq" id="WP_264794711.1">
    <property type="nucleotide sequence ID" value="NZ_BRVS01000004.1"/>
</dbReference>
<proteinExistence type="predicted"/>
<dbReference type="Pfam" id="PF00583">
    <property type="entry name" value="Acetyltransf_1"/>
    <property type="match status" value="1"/>
</dbReference>
<gene>
    <name evidence="2" type="ORF">AHIS1636_10010</name>
</gene>
<feature type="domain" description="N-acetyltransferase" evidence="1">
    <location>
        <begin position="7"/>
        <end position="194"/>
    </location>
</feature>
<reference evidence="2 3" key="1">
    <citation type="journal article" date="2023" name="Int. J. Syst. Evol. Microbiol.">
        <title>Arthrobacter mangrovi sp. nov., an actinobacterium isolated from the rhizosphere of a mangrove.</title>
        <authorList>
            <person name="Hamada M."/>
            <person name="Saitou S."/>
            <person name="Enomoto N."/>
            <person name="Nanri K."/>
            <person name="Hidaka K."/>
            <person name="Miura T."/>
            <person name="Tamura T."/>
        </authorList>
    </citation>
    <scope>NUCLEOTIDE SEQUENCE [LARGE SCALE GENOMIC DNA]</scope>
    <source>
        <strain evidence="2 3">NBRC 112813</strain>
    </source>
</reference>
<dbReference type="EMBL" id="BRVS01000004">
    <property type="protein sequence ID" value="GLB66562.1"/>
    <property type="molecule type" value="Genomic_DNA"/>
</dbReference>
<organism evidence="2 3">
    <name type="scientific">Arthrobacter mangrovi</name>
    <dbReference type="NCBI Taxonomy" id="2966350"/>
    <lineage>
        <taxon>Bacteria</taxon>
        <taxon>Bacillati</taxon>
        <taxon>Actinomycetota</taxon>
        <taxon>Actinomycetes</taxon>
        <taxon>Micrococcales</taxon>
        <taxon>Micrococcaceae</taxon>
        <taxon>Arthrobacter</taxon>
    </lineage>
</organism>
<comment type="caution">
    <text evidence="2">The sequence shown here is derived from an EMBL/GenBank/DDBJ whole genome shotgun (WGS) entry which is preliminary data.</text>
</comment>
<dbReference type="PROSITE" id="PS51186">
    <property type="entry name" value="GNAT"/>
    <property type="match status" value="1"/>
</dbReference>
<name>A0ABQ5MRF6_9MICC</name>
<dbReference type="InterPro" id="IPR000182">
    <property type="entry name" value="GNAT_dom"/>
</dbReference>
<accession>A0ABQ5MRF6</accession>
<sequence length="197" mass="21021">MSQDPAVEIVEITTAAWPVFEQLFGPGGVQGGCWCSWFRMNSRDYAAAGGAARKDLVRGLVAAGEPFGLVAKVDGEPLGWVSVAPRHCHVRLQRSSVARLAPGEDAAGLWTVACFYVDRRGRGRGLGLSLLEAAVQYAQRNGAAAAEGYPVDTAGERTPPQDLYYGTLGTFLAAGFVPIERRGTRRVLVRKEFGAPG</sequence>
<protein>
    <submittedName>
        <fullName evidence="2">N-acetyltransferase</fullName>
    </submittedName>
</protein>
<evidence type="ECO:0000313" key="2">
    <source>
        <dbReference type="EMBL" id="GLB66562.1"/>
    </source>
</evidence>
<evidence type="ECO:0000313" key="3">
    <source>
        <dbReference type="Proteomes" id="UP001209654"/>
    </source>
</evidence>
<evidence type="ECO:0000259" key="1">
    <source>
        <dbReference type="PROSITE" id="PS51186"/>
    </source>
</evidence>
<dbReference type="SUPFAM" id="SSF55729">
    <property type="entry name" value="Acyl-CoA N-acyltransferases (Nat)"/>
    <property type="match status" value="1"/>
</dbReference>
<dbReference type="InterPro" id="IPR016181">
    <property type="entry name" value="Acyl_CoA_acyltransferase"/>
</dbReference>